<feature type="compositionally biased region" description="Polar residues" evidence="1">
    <location>
        <begin position="172"/>
        <end position="185"/>
    </location>
</feature>
<reference evidence="2" key="1">
    <citation type="journal article" date="2020" name="Phytopathology">
        <title>Genome Sequence Resources of Colletotrichum truncatum, C. plurivorum, C. musicola, and C. sojae: Four Species Pathogenic to Soybean (Glycine max).</title>
        <authorList>
            <person name="Rogerio F."/>
            <person name="Boufleur T.R."/>
            <person name="Ciampi-Guillardi M."/>
            <person name="Sukno S.A."/>
            <person name="Thon M.R."/>
            <person name="Massola Junior N.S."/>
            <person name="Baroncelli R."/>
        </authorList>
    </citation>
    <scope>NUCLEOTIDE SEQUENCE</scope>
    <source>
        <strain evidence="2">LFN00145</strain>
    </source>
</reference>
<feature type="region of interest" description="Disordered" evidence="1">
    <location>
        <begin position="151"/>
        <end position="198"/>
    </location>
</feature>
<comment type="caution">
    <text evidence="2">The sequence shown here is derived from an EMBL/GenBank/DDBJ whole genome shotgun (WGS) entry which is preliminary data.</text>
</comment>
<accession>A0A8H6KFP4</accession>
<gene>
    <name evidence="2" type="ORF">CPLU01_07222</name>
</gene>
<dbReference type="Proteomes" id="UP000654918">
    <property type="component" value="Unassembled WGS sequence"/>
</dbReference>
<evidence type="ECO:0000313" key="2">
    <source>
        <dbReference type="EMBL" id="KAF6830639.1"/>
    </source>
</evidence>
<proteinExistence type="predicted"/>
<evidence type="ECO:0000256" key="1">
    <source>
        <dbReference type="SAM" id="MobiDB-lite"/>
    </source>
</evidence>
<organism evidence="2 3">
    <name type="scientific">Colletotrichum plurivorum</name>
    <dbReference type="NCBI Taxonomy" id="2175906"/>
    <lineage>
        <taxon>Eukaryota</taxon>
        <taxon>Fungi</taxon>
        <taxon>Dikarya</taxon>
        <taxon>Ascomycota</taxon>
        <taxon>Pezizomycotina</taxon>
        <taxon>Sordariomycetes</taxon>
        <taxon>Hypocreomycetidae</taxon>
        <taxon>Glomerellales</taxon>
        <taxon>Glomerellaceae</taxon>
        <taxon>Colletotrichum</taxon>
        <taxon>Colletotrichum orchidearum species complex</taxon>
    </lineage>
</organism>
<dbReference type="EMBL" id="WIGO01000091">
    <property type="protein sequence ID" value="KAF6830639.1"/>
    <property type="molecule type" value="Genomic_DNA"/>
</dbReference>
<sequence>MKRFAALNSRRVAGRWTPETFAETSKLAETYNRGIGADGDGNPLEINWQEKTVSTAIGDLPISPVMDPNFAEAKGRHRQPKTKMQTGGGLKERLRKKLRNNPYAHALASPIRADCITKTNLPSFFHQKFKGVINPSTGDLWAVPEDITTPETVENTRQEEGAQEQDQDRNATNESAGEQNPSTTRPAAPEPPSGMSAPTTYVLARNRLLKNMGRKPGSGPHAGQAGIIFARRERLPKALKGRTVWRHDMHDFVLENMRRQVVKTFLYYLRLHDQDGRDYLRPCPSWESVKDVKHRGCLLWLPPSGGNAPADGGPVVSPFSTYDVPGANWEKRLPVHDLERLLGPEHLATLRKHPLFRDHTLLVLGKHRSIPLQLYLWKLQGYLLEYPHDEMYEKFLAETEEERQKWKRERIRKEKSGIPSQT</sequence>
<name>A0A8H6KFP4_9PEZI</name>
<protein>
    <submittedName>
        <fullName evidence="2">Esterase-like protein</fullName>
    </submittedName>
</protein>
<feature type="compositionally biased region" description="Basic and acidic residues" evidence="1">
    <location>
        <begin position="154"/>
        <end position="171"/>
    </location>
</feature>
<keyword evidence="3" id="KW-1185">Reference proteome</keyword>
<dbReference type="AlphaFoldDB" id="A0A8H6KFP4"/>
<evidence type="ECO:0000313" key="3">
    <source>
        <dbReference type="Proteomes" id="UP000654918"/>
    </source>
</evidence>